<evidence type="ECO:0000313" key="5">
    <source>
        <dbReference type="Proteomes" id="UP000046395"/>
    </source>
</evidence>
<reference evidence="6" key="1">
    <citation type="submission" date="2019-12" db="UniProtKB">
        <authorList>
            <consortium name="WormBaseParasite"/>
        </authorList>
    </citation>
    <scope>IDENTIFICATION</scope>
</reference>
<dbReference type="PANTHER" id="PTHR35981:SF2">
    <property type="entry name" value="ION TRANSPORT PEPTIDE, ISOFORM C"/>
    <property type="match status" value="1"/>
</dbReference>
<dbReference type="GO" id="GO:0005576">
    <property type="term" value="C:extracellular region"/>
    <property type="evidence" value="ECO:0007669"/>
    <property type="project" value="InterPro"/>
</dbReference>
<feature type="disulfide bond" evidence="3">
    <location>
        <begin position="106"/>
        <end position="144"/>
    </location>
</feature>
<name>A0A5S6QVE5_TRIMR</name>
<dbReference type="InterPro" id="IPR018251">
    <property type="entry name" value="Crust_neurhormone_CS"/>
</dbReference>
<dbReference type="Pfam" id="PF01147">
    <property type="entry name" value="Crust_neurohorm"/>
    <property type="match status" value="1"/>
</dbReference>
<comment type="similarity">
    <text evidence="1">Belongs to the arthropod CHH/MIH/GIH/VIH hormone family.</text>
</comment>
<dbReference type="PANTHER" id="PTHR35981">
    <property type="entry name" value="ION TRANSPORT PEPTIDE, ISOFORM C"/>
    <property type="match status" value="1"/>
</dbReference>
<dbReference type="Proteomes" id="UP000046395">
    <property type="component" value="Unassembled WGS sequence"/>
</dbReference>
<protein>
    <submittedName>
        <fullName evidence="6">Uncharacterized protein</fullName>
    </submittedName>
</protein>
<keyword evidence="2 3" id="KW-1015">Disulfide bond</keyword>
<feature type="disulfide bond" evidence="3">
    <location>
        <begin position="122"/>
        <end position="140"/>
    </location>
</feature>
<organism evidence="5 6">
    <name type="scientific">Trichuris muris</name>
    <name type="common">Mouse whipworm</name>
    <dbReference type="NCBI Taxonomy" id="70415"/>
    <lineage>
        <taxon>Eukaryota</taxon>
        <taxon>Metazoa</taxon>
        <taxon>Ecdysozoa</taxon>
        <taxon>Nematoda</taxon>
        <taxon>Enoplea</taxon>
        <taxon>Dorylaimia</taxon>
        <taxon>Trichinellida</taxon>
        <taxon>Trichuridae</taxon>
        <taxon>Trichuris</taxon>
    </lineage>
</organism>
<dbReference type="GO" id="GO:0005184">
    <property type="term" value="F:neuropeptide hormone activity"/>
    <property type="evidence" value="ECO:0007669"/>
    <property type="project" value="InterPro"/>
</dbReference>
<dbReference type="SUPFAM" id="SSF81778">
    <property type="entry name" value="Crustacean CHH/MIH/GIH neurohormone"/>
    <property type="match status" value="1"/>
</dbReference>
<dbReference type="InterPro" id="IPR035957">
    <property type="entry name" value="Crust_neurohorm_sf"/>
</dbReference>
<keyword evidence="4" id="KW-1133">Transmembrane helix</keyword>
<evidence type="ECO:0000256" key="1">
    <source>
        <dbReference type="ARBA" id="ARBA00005447"/>
    </source>
</evidence>
<dbReference type="AlphaFoldDB" id="A0A5S6QVE5"/>
<dbReference type="Gene3D" id="1.10.2010.10">
    <property type="entry name" value="Crustacean CHH/MIH/GIH neurohormone"/>
    <property type="match status" value="1"/>
</dbReference>
<sequence length="175" mass="19333">MRAPHIVSPRALLPAPPYGRIRSSRCLSIAELFYNNASARCRCGFRKIAPTAMGNISAVAIVIPSLLALLLLKSCIARTYDSSYRVASRGRAVVEKPWDSVAGSSCPIYKNEALHAVVDRICDECHDMFRNADPNLRAKCRSNCFDNDLFTTCLAIFIPAMEMVPPVKRTVRLSS</sequence>
<proteinExistence type="inferred from homology"/>
<feature type="disulfide bond" evidence="3">
    <location>
        <begin position="125"/>
        <end position="153"/>
    </location>
</feature>
<keyword evidence="5" id="KW-1185">Reference proteome</keyword>
<evidence type="ECO:0000256" key="2">
    <source>
        <dbReference type="ARBA" id="ARBA00023157"/>
    </source>
</evidence>
<dbReference type="WBParaSite" id="TMUE_3000010862.1">
    <property type="protein sequence ID" value="TMUE_3000010862.1"/>
    <property type="gene ID" value="WBGene00301097"/>
</dbReference>
<evidence type="ECO:0000256" key="4">
    <source>
        <dbReference type="SAM" id="Phobius"/>
    </source>
</evidence>
<dbReference type="GO" id="GO:0007623">
    <property type="term" value="P:circadian rhythm"/>
    <property type="evidence" value="ECO:0007669"/>
    <property type="project" value="TreeGrafter"/>
</dbReference>
<feature type="transmembrane region" description="Helical" evidence="4">
    <location>
        <begin position="52"/>
        <end position="72"/>
    </location>
</feature>
<evidence type="ECO:0000313" key="6">
    <source>
        <dbReference type="WBParaSite" id="TMUE_3000010862.1"/>
    </source>
</evidence>
<keyword evidence="4" id="KW-0812">Transmembrane</keyword>
<dbReference type="PROSITE" id="PS01250">
    <property type="entry name" value="CHH_MIH_GIH"/>
    <property type="match status" value="1"/>
</dbReference>
<dbReference type="InterPro" id="IPR031098">
    <property type="entry name" value="Crust_neurohorm"/>
</dbReference>
<accession>A0A5S6QVE5</accession>
<keyword evidence="4" id="KW-0472">Membrane</keyword>
<evidence type="ECO:0000256" key="3">
    <source>
        <dbReference type="PIRSR" id="PIRSR631098-51"/>
    </source>
</evidence>